<dbReference type="Gene3D" id="3.30.70.330">
    <property type="match status" value="1"/>
</dbReference>
<dbReference type="InterPro" id="IPR035979">
    <property type="entry name" value="RBD_domain_sf"/>
</dbReference>
<dbReference type="CDD" id="cd00590">
    <property type="entry name" value="RRM_SF"/>
    <property type="match status" value="1"/>
</dbReference>
<evidence type="ECO:0000313" key="4">
    <source>
        <dbReference type="Proteomes" id="UP000245207"/>
    </source>
</evidence>
<evidence type="ECO:0000259" key="2">
    <source>
        <dbReference type="Pfam" id="PF00076"/>
    </source>
</evidence>
<accession>A0A2U1N0L0</accession>
<dbReference type="GO" id="GO:0003723">
    <property type="term" value="F:RNA binding"/>
    <property type="evidence" value="ECO:0007669"/>
    <property type="project" value="InterPro"/>
</dbReference>
<dbReference type="InterPro" id="IPR012677">
    <property type="entry name" value="Nucleotide-bd_a/b_plait_sf"/>
</dbReference>
<dbReference type="InterPro" id="IPR000504">
    <property type="entry name" value="RRM_dom"/>
</dbReference>
<proteinExistence type="predicted"/>
<dbReference type="Proteomes" id="UP000245207">
    <property type="component" value="Unassembled WGS sequence"/>
</dbReference>
<feature type="compositionally biased region" description="Low complexity" evidence="1">
    <location>
        <begin position="387"/>
        <end position="399"/>
    </location>
</feature>
<organism evidence="3 4">
    <name type="scientific">Artemisia annua</name>
    <name type="common">Sweet wormwood</name>
    <dbReference type="NCBI Taxonomy" id="35608"/>
    <lineage>
        <taxon>Eukaryota</taxon>
        <taxon>Viridiplantae</taxon>
        <taxon>Streptophyta</taxon>
        <taxon>Embryophyta</taxon>
        <taxon>Tracheophyta</taxon>
        <taxon>Spermatophyta</taxon>
        <taxon>Magnoliopsida</taxon>
        <taxon>eudicotyledons</taxon>
        <taxon>Gunneridae</taxon>
        <taxon>Pentapetalae</taxon>
        <taxon>asterids</taxon>
        <taxon>campanulids</taxon>
        <taxon>Asterales</taxon>
        <taxon>Asteraceae</taxon>
        <taxon>Asteroideae</taxon>
        <taxon>Anthemideae</taxon>
        <taxon>Artemisiinae</taxon>
        <taxon>Artemisia</taxon>
    </lineage>
</organism>
<gene>
    <name evidence="3" type="ORF">CTI12_AA322610</name>
</gene>
<dbReference type="OrthoDB" id="1749483at2759"/>
<dbReference type="EMBL" id="PKPP01003915">
    <property type="protein sequence ID" value="PWA67006.1"/>
    <property type="molecule type" value="Genomic_DNA"/>
</dbReference>
<keyword evidence="4" id="KW-1185">Reference proteome</keyword>
<name>A0A2U1N0L0_ARTAN</name>
<feature type="domain" description="RRM" evidence="2">
    <location>
        <begin position="44"/>
        <end position="103"/>
    </location>
</feature>
<dbReference type="Pfam" id="PF00076">
    <property type="entry name" value="RRM_1"/>
    <property type="match status" value="1"/>
</dbReference>
<evidence type="ECO:0000256" key="1">
    <source>
        <dbReference type="SAM" id="MobiDB-lite"/>
    </source>
</evidence>
<evidence type="ECO:0000313" key="3">
    <source>
        <dbReference type="EMBL" id="PWA67006.1"/>
    </source>
</evidence>
<sequence>MGKPATHTDPNGWTWIFRNNKTTNSKPIGNPYHSDVDKVATSFYVTNFPDSIDARGLWNTCTPYGRLVDAFIANKRSKAGKRFGFIRYLGVIDASDFVRSLSNIWQQSFASIVHGNLKPKPTNVNAFHDITRAVSLDDRELIGVDDTSRVLLVKLKDLDSASNMYVICKNEGFVDLKIHHVGGSWIWIQFPSPEACENFRLNATMTNISSAIRTVTPSFKVDERLIWIEISGLPLCAWGSNAFKKVACLFGKFMFFEVEQSTSMSTGRVCISTKSHQPVSEKVKVEVHGEIFEILVHEIGTWSISIEDEALDSSSTEDENDIEKVADTFEENSVDDLDEITKNLNKEKEDIETNEEPSNNSAVDLQHAKETDTSDLSRPPGFENFKRGSSSRCSTSFPRSRNKDIKGISFIHELSRLIEVGSSLGLDIRGCRRSLNQMINGIGAHIVDK</sequence>
<protein>
    <recommendedName>
        <fullName evidence="2">RRM domain-containing protein</fullName>
    </recommendedName>
</protein>
<feature type="region of interest" description="Disordered" evidence="1">
    <location>
        <begin position="369"/>
        <end position="400"/>
    </location>
</feature>
<reference evidence="3 4" key="1">
    <citation type="journal article" date="2018" name="Mol. Plant">
        <title>The genome of Artemisia annua provides insight into the evolution of Asteraceae family and artemisinin biosynthesis.</title>
        <authorList>
            <person name="Shen Q."/>
            <person name="Zhang L."/>
            <person name="Liao Z."/>
            <person name="Wang S."/>
            <person name="Yan T."/>
            <person name="Shi P."/>
            <person name="Liu M."/>
            <person name="Fu X."/>
            <person name="Pan Q."/>
            <person name="Wang Y."/>
            <person name="Lv Z."/>
            <person name="Lu X."/>
            <person name="Zhang F."/>
            <person name="Jiang W."/>
            <person name="Ma Y."/>
            <person name="Chen M."/>
            <person name="Hao X."/>
            <person name="Li L."/>
            <person name="Tang Y."/>
            <person name="Lv G."/>
            <person name="Zhou Y."/>
            <person name="Sun X."/>
            <person name="Brodelius P.E."/>
            <person name="Rose J.K.C."/>
            <person name="Tang K."/>
        </authorList>
    </citation>
    <scope>NUCLEOTIDE SEQUENCE [LARGE SCALE GENOMIC DNA]</scope>
    <source>
        <strain evidence="4">cv. Huhao1</strain>
        <tissue evidence="3">Leaf</tissue>
    </source>
</reference>
<dbReference type="AlphaFoldDB" id="A0A2U1N0L0"/>
<comment type="caution">
    <text evidence="3">The sequence shown here is derived from an EMBL/GenBank/DDBJ whole genome shotgun (WGS) entry which is preliminary data.</text>
</comment>
<dbReference type="SUPFAM" id="SSF54928">
    <property type="entry name" value="RNA-binding domain, RBD"/>
    <property type="match status" value="1"/>
</dbReference>